<proteinExistence type="predicted"/>
<accession>A0ABS5BR15</accession>
<sequence length="212" mass="22939">MERYLTTGAVVLVVGALVAAPVPPDTRTPAAFPAGQYVLGGSGEAARGEDRYEFTKTFRLKRDQYVLSGGPKPTDLIVVDDDLEVTQGGKKMFVDDDHRASTDTRGKEAAQYQGQPIVLVLDPAKKVRIVATDHGGADAVLSALWLHRWDGARKKLTDGKKVTSAATLPSTFFDESFALDAGFEMPEKVPTDAVVDVPEKPAMLLPRFKNKP</sequence>
<evidence type="ECO:0008006" key="3">
    <source>
        <dbReference type="Google" id="ProtNLM"/>
    </source>
</evidence>
<dbReference type="Proteomes" id="UP000676565">
    <property type="component" value="Unassembled WGS sequence"/>
</dbReference>
<organism evidence="1 2">
    <name type="scientific">Gemmata palustris</name>
    <dbReference type="NCBI Taxonomy" id="2822762"/>
    <lineage>
        <taxon>Bacteria</taxon>
        <taxon>Pseudomonadati</taxon>
        <taxon>Planctomycetota</taxon>
        <taxon>Planctomycetia</taxon>
        <taxon>Gemmatales</taxon>
        <taxon>Gemmataceae</taxon>
        <taxon>Gemmata</taxon>
    </lineage>
</organism>
<name>A0ABS5BR15_9BACT</name>
<dbReference type="EMBL" id="JAGKQQ010000001">
    <property type="protein sequence ID" value="MBP3956170.1"/>
    <property type="molecule type" value="Genomic_DNA"/>
</dbReference>
<dbReference type="RefSeq" id="WP_210654199.1">
    <property type="nucleotide sequence ID" value="NZ_JAGKQQ010000001.1"/>
</dbReference>
<keyword evidence="2" id="KW-1185">Reference proteome</keyword>
<evidence type="ECO:0000313" key="1">
    <source>
        <dbReference type="EMBL" id="MBP3956170.1"/>
    </source>
</evidence>
<reference evidence="1 2" key="1">
    <citation type="submission" date="2021-04" db="EMBL/GenBank/DDBJ databases">
        <authorList>
            <person name="Ivanova A."/>
        </authorList>
    </citation>
    <scope>NUCLEOTIDE SEQUENCE [LARGE SCALE GENOMIC DNA]</scope>
    <source>
        <strain evidence="1 2">G18</strain>
    </source>
</reference>
<gene>
    <name evidence="1" type="ORF">J8F10_12840</name>
</gene>
<evidence type="ECO:0000313" key="2">
    <source>
        <dbReference type="Proteomes" id="UP000676565"/>
    </source>
</evidence>
<protein>
    <recommendedName>
        <fullName evidence="3">DUF4412 domain-containing protein</fullName>
    </recommendedName>
</protein>
<comment type="caution">
    <text evidence="1">The sequence shown here is derived from an EMBL/GenBank/DDBJ whole genome shotgun (WGS) entry which is preliminary data.</text>
</comment>